<proteinExistence type="predicted"/>
<dbReference type="Proteomes" id="UP001627284">
    <property type="component" value="Unassembled WGS sequence"/>
</dbReference>
<dbReference type="EMBL" id="JBJKTR010000020">
    <property type="protein sequence ID" value="KAL3330199.1"/>
    <property type="molecule type" value="Genomic_DNA"/>
</dbReference>
<gene>
    <name evidence="2" type="ORF">AABB24_034184</name>
</gene>
<comment type="caution">
    <text evidence="2">The sequence shown here is derived from an EMBL/GenBank/DDBJ whole genome shotgun (WGS) entry which is preliminary data.</text>
</comment>
<evidence type="ECO:0000256" key="1">
    <source>
        <dbReference type="SAM" id="MobiDB-lite"/>
    </source>
</evidence>
<organism evidence="2 3">
    <name type="scientific">Solanum stoloniferum</name>
    <dbReference type="NCBI Taxonomy" id="62892"/>
    <lineage>
        <taxon>Eukaryota</taxon>
        <taxon>Viridiplantae</taxon>
        <taxon>Streptophyta</taxon>
        <taxon>Embryophyta</taxon>
        <taxon>Tracheophyta</taxon>
        <taxon>Spermatophyta</taxon>
        <taxon>Magnoliopsida</taxon>
        <taxon>eudicotyledons</taxon>
        <taxon>Gunneridae</taxon>
        <taxon>Pentapetalae</taxon>
        <taxon>asterids</taxon>
        <taxon>lamiids</taxon>
        <taxon>Solanales</taxon>
        <taxon>Solanaceae</taxon>
        <taxon>Solanoideae</taxon>
        <taxon>Solaneae</taxon>
        <taxon>Solanum</taxon>
    </lineage>
</organism>
<protein>
    <submittedName>
        <fullName evidence="2">Uncharacterized protein</fullName>
    </submittedName>
</protein>
<reference evidence="2 3" key="1">
    <citation type="submission" date="2024-05" db="EMBL/GenBank/DDBJ databases">
        <title>De novo assembly of an allotetraploid wild potato.</title>
        <authorList>
            <person name="Hosaka A.J."/>
        </authorList>
    </citation>
    <scope>NUCLEOTIDE SEQUENCE [LARGE SCALE GENOMIC DNA]</scope>
    <source>
        <tissue evidence="2">Young leaves</tissue>
    </source>
</reference>
<sequence>MVQRKMNCRLSKSLKWAVYMLYTAIYADIQVWSRKYVAKNIKTEGGGETQVFGGNMYTKNSDIHADIHKVYTKTGFRQKSKNSSELGPKGSPNSISSLLSYI</sequence>
<keyword evidence="3" id="KW-1185">Reference proteome</keyword>
<name>A0ABD2REE2_9SOLN</name>
<accession>A0ABD2REE2</accession>
<evidence type="ECO:0000313" key="2">
    <source>
        <dbReference type="EMBL" id="KAL3330199.1"/>
    </source>
</evidence>
<feature type="region of interest" description="Disordered" evidence="1">
    <location>
        <begin position="76"/>
        <end position="102"/>
    </location>
</feature>
<evidence type="ECO:0000313" key="3">
    <source>
        <dbReference type="Proteomes" id="UP001627284"/>
    </source>
</evidence>
<dbReference type="AlphaFoldDB" id="A0ABD2REE2"/>